<dbReference type="OrthoDB" id="9815709at2"/>
<sequence>MEISDKDLVVTFYRASGPGGQKKNKTESAVRIKHLPTGILVTATESRSQHENRERALERLRERLAALNRRQKKRVPTKPGRGARERRLGEKKQRSEVKRGRGKVED</sequence>
<evidence type="ECO:0000313" key="6">
    <source>
        <dbReference type="Proteomes" id="UP000057158"/>
    </source>
</evidence>
<dbReference type="PANTHER" id="PTHR43804">
    <property type="entry name" value="LD18447P"/>
    <property type="match status" value="1"/>
</dbReference>
<evidence type="ECO:0000259" key="4">
    <source>
        <dbReference type="Pfam" id="PF00472"/>
    </source>
</evidence>
<dbReference type="RefSeq" id="WP_053551413.1">
    <property type="nucleotide sequence ID" value="NZ_CP010802.1"/>
</dbReference>
<dbReference type="Gene3D" id="3.30.160.20">
    <property type="match status" value="1"/>
</dbReference>
<evidence type="ECO:0000313" key="5">
    <source>
        <dbReference type="EMBL" id="ALC17405.1"/>
    </source>
</evidence>
<dbReference type="PANTHER" id="PTHR43804:SF7">
    <property type="entry name" value="LD18447P"/>
    <property type="match status" value="1"/>
</dbReference>
<dbReference type="STRING" id="1603606.DSOUD_2654"/>
<evidence type="ECO:0000256" key="1">
    <source>
        <dbReference type="ARBA" id="ARBA00010835"/>
    </source>
</evidence>
<dbReference type="GO" id="GO:0003747">
    <property type="term" value="F:translation release factor activity"/>
    <property type="evidence" value="ECO:0007669"/>
    <property type="project" value="InterPro"/>
</dbReference>
<dbReference type="InterPro" id="IPR050057">
    <property type="entry name" value="Prokaryotic/Mito_RF"/>
</dbReference>
<protein>
    <recommendedName>
        <fullName evidence="4">Prokaryotic-type class I peptide chain release factors domain-containing protein</fullName>
    </recommendedName>
</protein>
<dbReference type="EMBL" id="CP010802">
    <property type="protein sequence ID" value="ALC17405.1"/>
    <property type="molecule type" value="Genomic_DNA"/>
</dbReference>
<feature type="compositionally biased region" description="Basic and acidic residues" evidence="3">
    <location>
        <begin position="82"/>
        <end position="106"/>
    </location>
</feature>
<dbReference type="Pfam" id="PF00472">
    <property type="entry name" value="RF-1"/>
    <property type="match status" value="1"/>
</dbReference>
<dbReference type="Proteomes" id="UP000057158">
    <property type="component" value="Chromosome"/>
</dbReference>
<name>A0A0M4DAY0_9BACT</name>
<reference evidence="5 6" key="1">
    <citation type="submission" date="2015-07" db="EMBL/GenBank/DDBJ databases">
        <title>Isolation and Genomic Characterization of a Novel Halophilic Metal-Reducing Deltaproteobacterium from the Deep Subsurface.</title>
        <authorList>
            <person name="Badalamenti J.P."/>
            <person name="Summers Z.M."/>
            <person name="Gralnick J.A."/>
            <person name="Bond D.R."/>
        </authorList>
    </citation>
    <scope>NUCLEOTIDE SEQUENCE [LARGE SCALE GENOMIC DNA]</scope>
    <source>
        <strain evidence="5 6">WTL</strain>
    </source>
</reference>
<feature type="domain" description="Prokaryotic-type class I peptide chain release factors" evidence="4">
    <location>
        <begin position="2"/>
        <end position="104"/>
    </location>
</feature>
<organism evidence="5 6">
    <name type="scientific">Desulfuromonas soudanensis</name>
    <dbReference type="NCBI Taxonomy" id="1603606"/>
    <lineage>
        <taxon>Bacteria</taxon>
        <taxon>Pseudomonadati</taxon>
        <taxon>Thermodesulfobacteriota</taxon>
        <taxon>Desulfuromonadia</taxon>
        <taxon>Desulfuromonadales</taxon>
        <taxon>Desulfuromonadaceae</taxon>
        <taxon>Desulfuromonas</taxon>
    </lineage>
</organism>
<dbReference type="InterPro" id="IPR045853">
    <property type="entry name" value="Pep_chain_release_fac_I_sf"/>
</dbReference>
<gene>
    <name evidence="5" type="ORF">DSOUD_2654</name>
</gene>
<feature type="region of interest" description="Disordered" evidence="3">
    <location>
        <begin position="66"/>
        <end position="106"/>
    </location>
</feature>
<keyword evidence="6" id="KW-1185">Reference proteome</keyword>
<dbReference type="AlphaFoldDB" id="A0A0M4DAY0"/>
<proteinExistence type="inferred from homology"/>
<comment type="similarity">
    <text evidence="1">Belongs to the prokaryotic/mitochondrial release factor family.</text>
</comment>
<keyword evidence="2" id="KW-0488">Methylation</keyword>
<dbReference type="KEGG" id="des:DSOUD_2654"/>
<dbReference type="PATRIC" id="fig|1603606.3.peg.2886"/>
<accession>A0A0M4DAY0</accession>
<dbReference type="InterPro" id="IPR000352">
    <property type="entry name" value="Pep_chain_release_fac_I"/>
</dbReference>
<evidence type="ECO:0000256" key="3">
    <source>
        <dbReference type="SAM" id="MobiDB-lite"/>
    </source>
</evidence>
<evidence type="ECO:0000256" key="2">
    <source>
        <dbReference type="ARBA" id="ARBA00022481"/>
    </source>
</evidence>
<dbReference type="SUPFAM" id="SSF75620">
    <property type="entry name" value="Release factor"/>
    <property type="match status" value="1"/>
</dbReference>